<protein>
    <submittedName>
        <fullName evidence="10">Solute carrier family 35 member E4</fullName>
    </submittedName>
</protein>
<dbReference type="InterPro" id="IPR037185">
    <property type="entry name" value="EmrE-like"/>
</dbReference>
<proteinExistence type="inferred from homology"/>
<name>A0A6P8S1T8_GEOSA</name>
<feature type="transmembrane region" description="Helical" evidence="7">
    <location>
        <begin position="217"/>
        <end position="240"/>
    </location>
</feature>
<evidence type="ECO:0000313" key="10">
    <source>
        <dbReference type="RefSeq" id="XP_033811687.1"/>
    </source>
</evidence>
<feature type="domain" description="Sugar phosphate transporter" evidence="8">
    <location>
        <begin position="5"/>
        <end position="288"/>
    </location>
</feature>
<reference evidence="10" key="1">
    <citation type="submission" date="2025-08" db="UniProtKB">
        <authorList>
            <consortium name="RefSeq"/>
        </authorList>
    </citation>
    <scope>IDENTIFICATION</scope>
</reference>
<evidence type="ECO:0000256" key="2">
    <source>
        <dbReference type="ARBA" id="ARBA00022692"/>
    </source>
</evidence>
<dbReference type="OrthoDB" id="10261634at2759"/>
<dbReference type="GeneID" id="117365397"/>
<evidence type="ECO:0000256" key="4">
    <source>
        <dbReference type="ARBA" id="ARBA00023136"/>
    </source>
</evidence>
<keyword evidence="3 7" id="KW-1133">Transmembrane helix</keyword>
<dbReference type="FunCoup" id="A0A6P8S1T8">
    <property type="interactions" value="215"/>
</dbReference>
<dbReference type="RefSeq" id="XP_033811687.1">
    <property type="nucleotide sequence ID" value="XM_033955796.1"/>
</dbReference>
<dbReference type="InterPro" id="IPR050186">
    <property type="entry name" value="TPT_transporter"/>
</dbReference>
<feature type="transmembrane region" description="Helical" evidence="7">
    <location>
        <begin position="72"/>
        <end position="90"/>
    </location>
</feature>
<comment type="function">
    <text evidence="5">Putative transporter.</text>
</comment>
<evidence type="ECO:0000256" key="3">
    <source>
        <dbReference type="ARBA" id="ARBA00022989"/>
    </source>
</evidence>
<dbReference type="GO" id="GO:0016020">
    <property type="term" value="C:membrane"/>
    <property type="evidence" value="ECO:0007669"/>
    <property type="project" value="UniProtKB-SubCell"/>
</dbReference>
<accession>A0A6P8S1T8</accession>
<keyword evidence="2 7" id="KW-0812">Transmembrane</keyword>
<keyword evidence="4 7" id="KW-0472">Membrane</keyword>
<dbReference type="InterPro" id="IPR004853">
    <property type="entry name" value="Sugar_P_trans_dom"/>
</dbReference>
<evidence type="ECO:0000256" key="1">
    <source>
        <dbReference type="ARBA" id="ARBA00004141"/>
    </source>
</evidence>
<dbReference type="InParanoid" id="A0A6P8S1T8"/>
<sequence>MACAAAVVVFTWLITGITISSLNKWIFAEYKFRCPLLLSSLHMLAAILLRLALLKLKAGKDGTLTAKARSRVFLLSLSFCASIAFGNLGLNDVQLSLAQMVYSTTPLFTLALSKALLGTQHHTLKYIAMVPICAGASLSMIGEAQFHRSGCIFLLLSTFLRGLKSIQQSTLLKEERINSVTLLYLMSLPSFCILFTAALVLENRAVWEIPYQQDNTLWLFILLSCVGSVLYNLASFWVIAFTSAVTIHVLGNLTMVGNLVLSQILFGSHLTGLSYVGIALTLMGMLLYHNCELIAGSLSSRTAKSK</sequence>
<feature type="transmembrane region" description="Helical" evidence="7">
    <location>
        <begin position="247"/>
        <end position="266"/>
    </location>
</feature>
<dbReference type="SUPFAM" id="SSF103481">
    <property type="entry name" value="Multidrug resistance efflux transporter EmrE"/>
    <property type="match status" value="2"/>
</dbReference>
<dbReference type="CTD" id="339665"/>
<feature type="transmembrane region" description="Helical" evidence="7">
    <location>
        <begin position="30"/>
        <end position="51"/>
    </location>
</feature>
<dbReference type="AlphaFoldDB" id="A0A6P8S1T8"/>
<evidence type="ECO:0000256" key="7">
    <source>
        <dbReference type="SAM" id="Phobius"/>
    </source>
</evidence>
<dbReference type="Pfam" id="PF03151">
    <property type="entry name" value="TPT"/>
    <property type="match status" value="1"/>
</dbReference>
<feature type="transmembrane region" description="Helical" evidence="7">
    <location>
        <begin position="272"/>
        <end position="291"/>
    </location>
</feature>
<evidence type="ECO:0000259" key="8">
    <source>
        <dbReference type="Pfam" id="PF03151"/>
    </source>
</evidence>
<comment type="subcellular location">
    <subcellularLocation>
        <location evidence="1">Membrane</location>
        <topology evidence="1">Multi-pass membrane protein</topology>
    </subcellularLocation>
</comment>
<dbReference type="Proteomes" id="UP000515159">
    <property type="component" value="Chromosome 8"/>
</dbReference>
<feature type="transmembrane region" description="Helical" evidence="7">
    <location>
        <begin position="183"/>
        <end position="201"/>
    </location>
</feature>
<dbReference type="KEGG" id="gsh:117365397"/>
<keyword evidence="9" id="KW-1185">Reference proteome</keyword>
<evidence type="ECO:0000313" key="9">
    <source>
        <dbReference type="Proteomes" id="UP000515159"/>
    </source>
</evidence>
<evidence type="ECO:0000256" key="6">
    <source>
        <dbReference type="ARBA" id="ARBA00093775"/>
    </source>
</evidence>
<gene>
    <name evidence="10" type="primary">SLC35E4</name>
</gene>
<comment type="similarity">
    <text evidence="6">Belongs to the TPT transporter family. SLC35E subfamily.</text>
</comment>
<dbReference type="PANTHER" id="PTHR11132">
    <property type="entry name" value="SOLUTE CARRIER FAMILY 35"/>
    <property type="match status" value="1"/>
</dbReference>
<organism evidence="9 10">
    <name type="scientific">Geotrypetes seraphini</name>
    <name type="common">Gaboon caecilian</name>
    <name type="synonym">Caecilia seraphini</name>
    <dbReference type="NCBI Taxonomy" id="260995"/>
    <lineage>
        <taxon>Eukaryota</taxon>
        <taxon>Metazoa</taxon>
        <taxon>Chordata</taxon>
        <taxon>Craniata</taxon>
        <taxon>Vertebrata</taxon>
        <taxon>Euteleostomi</taxon>
        <taxon>Amphibia</taxon>
        <taxon>Gymnophiona</taxon>
        <taxon>Geotrypetes</taxon>
    </lineage>
</organism>
<evidence type="ECO:0000256" key="5">
    <source>
        <dbReference type="ARBA" id="ARBA00093767"/>
    </source>
</evidence>